<dbReference type="InParanoid" id="A0A1X2HTW6"/>
<reference evidence="2 3" key="1">
    <citation type="submission" date="2016-07" db="EMBL/GenBank/DDBJ databases">
        <title>Pervasive Adenine N6-methylation of Active Genes in Fungi.</title>
        <authorList>
            <consortium name="DOE Joint Genome Institute"/>
            <person name="Mondo S.J."/>
            <person name="Dannebaum R.O."/>
            <person name="Kuo R.C."/>
            <person name="Labutti K."/>
            <person name="Haridas S."/>
            <person name="Kuo A."/>
            <person name="Salamov A."/>
            <person name="Ahrendt S.R."/>
            <person name="Lipzen A."/>
            <person name="Sullivan W."/>
            <person name="Andreopoulos W.B."/>
            <person name="Clum A."/>
            <person name="Lindquist E."/>
            <person name="Daum C."/>
            <person name="Ramamoorthy G.K."/>
            <person name="Gryganskyi A."/>
            <person name="Culley D."/>
            <person name="Magnuson J.K."/>
            <person name="James T.Y."/>
            <person name="O'Malley M.A."/>
            <person name="Stajich J.E."/>
            <person name="Spatafora J.W."/>
            <person name="Visel A."/>
            <person name="Grigoriev I.V."/>
        </authorList>
    </citation>
    <scope>NUCLEOTIDE SEQUENCE [LARGE SCALE GENOMIC DNA]</scope>
    <source>
        <strain evidence="2 3">NRRL 2496</strain>
    </source>
</reference>
<protein>
    <submittedName>
        <fullName evidence="2">Uncharacterized protein</fullName>
    </submittedName>
</protein>
<organism evidence="2 3">
    <name type="scientific">Syncephalastrum racemosum</name>
    <name type="common">Filamentous fungus</name>
    <dbReference type="NCBI Taxonomy" id="13706"/>
    <lineage>
        <taxon>Eukaryota</taxon>
        <taxon>Fungi</taxon>
        <taxon>Fungi incertae sedis</taxon>
        <taxon>Mucoromycota</taxon>
        <taxon>Mucoromycotina</taxon>
        <taxon>Mucoromycetes</taxon>
        <taxon>Mucorales</taxon>
        <taxon>Syncephalastraceae</taxon>
        <taxon>Syncephalastrum</taxon>
    </lineage>
</organism>
<proteinExistence type="predicted"/>
<dbReference type="OMA" id="PIRSCEE"/>
<evidence type="ECO:0000313" key="3">
    <source>
        <dbReference type="Proteomes" id="UP000242180"/>
    </source>
</evidence>
<sequence>MMMPSRLEQFKTQHELARNFYDDDDFCPIRSCEEEIIEHRQRIQQRISPQSSPRTSPPSAPRRAIPIIDPANMTPVAVPSKAPWPLPSRVIPIVDPSTGQVFQYDVSVR</sequence>
<dbReference type="AlphaFoldDB" id="A0A1X2HTW6"/>
<name>A0A1X2HTW6_SYNRA</name>
<evidence type="ECO:0000313" key="2">
    <source>
        <dbReference type="EMBL" id="ORZ03017.1"/>
    </source>
</evidence>
<dbReference type="STRING" id="13706.A0A1X2HTW6"/>
<dbReference type="EMBL" id="MCGN01000001">
    <property type="protein sequence ID" value="ORZ03017.1"/>
    <property type="molecule type" value="Genomic_DNA"/>
</dbReference>
<accession>A0A1X2HTW6</accession>
<feature type="compositionally biased region" description="Low complexity" evidence="1">
    <location>
        <begin position="44"/>
        <end position="54"/>
    </location>
</feature>
<dbReference type="Proteomes" id="UP000242180">
    <property type="component" value="Unassembled WGS sequence"/>
</dbReference>
<keyword evidence="3" id="KW-1185">Reference proteome</keyword>
<gene>
    <name evidence="2" type="ORF">BCR43DRAFT_32305</name>
</gene>
<evidence type="ECO:0000256" key="1">
    <source>
        <dbReference type="SAM" id="MobiDB-lite"/>
    </source>
</evidence>
<comment type="caution">
    <text evidence="2">The sequence shown here is derived from an EMBL/GenBank/DDBJ whole genome shotgun (WGS) entry which is preliminary data.</text>
</comment>
<feature type="region of interest" description="Disordered" evidence="1">
    <location>
        <begin position="41"/>
        <end position="68"/>
    </location>
</feature>
<dbReference type="OrthoDB" id="2289592at2759"/>